<evidence type="ECO:0000256" key="8">
    <source>
        <dbReference type="PIRNR" id="PIRNR005096"/>
    </source>
</evidence>
<dbReference type="InterPro" id="IPR011013">
    <property type="entry name" value="Gal_mutarotase_sf_dom"/>
</dbReference>
<dbReference type="Proteomes" id="UP000030635">
    <property type="component" value="Chromosome"/>
</dbReference>
<dbReference type="PANTHER" id="PTHR10091:SF0">
    <property type="entry name" value="GALACTOSE MUTAROTASE"/>
    <property type="match status" value="1"/>
</dbReference>
<feature type="binding site" evidence="10">
    <location>
        <position position="251"/>
    </location>
    <ligand>
        <name>beta-D-galactose</name>
        <dbReference type="ChEBI" id="CHEBI:27667"/>
    </ligand>
</feature>
<sequence length="345" mass="39743">MNIKSKVIGNYNGKDIIEYTLRNKNNISISILNLGGIITNITTPDRDGNLENIVLSFEDFKNYYTNPSYYGAIIGRTAGRIDKGEVTINGKLYKLNKNYGVNSGHGGNIGFDKKIWEVKEFYNEESLGLELSLFSKGLEENYPGDLNVKVIYELNNKNEFFFKVFGETNEDTLMNITNHSYFNLSGNYKRDILNHSLKINSDRFLEIDENGGATGKVIKTYNTPFDFNDFKKISKDINSEDKQIKLGNGYDHPFLLNEEKEIILKDDESGRVLKLETNQESVVIYSMNYYNDLKLKGDITPKERMAICLETQAPPIGYNEAFKEMSYLKKEDKYYKYTKYTFLTE</sequence>
<accession>A0A0A7G218</accession>
<dbReference type="UniPathway" id="UPA00242"/>
<dbReference type="GO" id="GO:0033499">
    <property type="term" value="P:galactose catabolic process via UDP-galactose, Leloir pathway"/>
    <property type="evidence" value="ECO:0007669"/>
    <property type="project" value="TreeGrafter"/>
</dbReference>
<comment type="catalytic activity">
    <reaction evidence="1 8">
        <text>alpha-D-glucose = beta-D-glucose</text>
        <dbReference type="Rhea" id="RHEA:10264"/>
        <dbReference type="ChEBI" id="CHEBI:15903"/>
        <dbReference type="ChEBI" id="CHEBI:17925"/>
        <dbReference type="EC" id="5.1.3.3"/>
    </reaction>
</comment>
<dbReference type="PROSITE" id="PS00545">
    <property type="entry name" value="ALDOSE_1_EPIMERASE"/>
    <property type="match status" value="1"/>
</dbReference>
<dbReference type="STRING" id="1561.NPD11_2475"/>
<dbReference type="GO" id="GO:0004034">
    <property type="term" value="F:aldose 1-epimerase activity"/>
    <property type="evidence" value="ECO:0007669"/>
    <property type="project" value="UniProtKB-EC"/>
</dbReference>
<feature type="binding site" evidence="11">
    <location>
        <begin position="179"/>
        <end position="181"/>
    </location>
    <ligand>
        <name>beta-D-galactose</name>
        <dbReference type="ChEBI" id="CHEBI:27667"/>
    </ligand>
</feature>
<comment type="similarity">
    <text evidence="3 8">Belongs to the aldose epimerase family.</text>
</comment>
<evidence type="ECO:0000256" key="10">
    <source>
        <dbReference type="PIRSR" id="PIRSR005096-2"/>
    </source>
</evidence>
<evidence type="ECO:0000256" key="7">
    <source>
        <dbReference type="ARBA" id="ARBA00023277"/>
    </source>
</evidence>
<dbReference type="EC" id="5.1.3.3" evidence="4 8"/>
<dbReference type="HOGENOM" id="CLU_031753_1_1_9"/>
<dbReference type="InterPro" id="IPR047215">
    <property type="entry name" value="Galactose_mutarotase-like"/>
</dbReference>
<evidence type="ECO:0000256" key="3">
    <source>
        <dbReference type="ARBA" id="ARBA00006206"/>
    </source>
</evidence>
<keyword evidence="7 8" id="KW-0119">Carbohydrate metabolism</keyword>
<keyword evidence="6 8" id="KW-0413">Isomerase</keyword>
<dbReference type="eggNOG" id="COG2017">
    <property type="taxonomic scope" value="Bacteria"/>
</dbReference>
<dbReference type="InterPro" id="IPR018052">
    <property type="entry name" value="Ald1_epimerase_CS"/>
</dbReference>
<dbReference type="AlphaFoldDB" id="A0A0A7G218"/>
<dbReference type="Gene3D" id="2.70.98.10">
    <property type="match status" value="1"/>
</dbReference>
<evidence type="ECO:0000256" key="5">
    <source>
        <dbReference type="ARBA" id="ARBA00014165"/>
    </source>
</evidence>
<name>A0A0A7G218_9CLOT</name>
<dbReference type="OrthoDB" id="9779408at2"/>
<dbReference type="SUPFAM" id="SSF74650">
    <property type="entry name" value="Galactose mutarotase-like"/>
    <property type="match status" value="1"/>
</dbReference>
<comment type="pathway">
    <text evidence="2 8">Carbohydrate metabolism; hexose metabolism.</text>
</comment>
<feature type="active site" description="Proton acceptor" evidence="9">
    <location>
        <position position="310"/>
    </location>
</feature>
<evidence type="ECO:0000256" key="1">
    <source>
        <dbReference type="ARBA" id="ARBA00001614"/>
    </source>
</evidence>
<dbReference type="RefSeq" id="WP_039311358.1">
    <property type="nucleotide sequence ID" value="NZ_CP006905.1"/>
</dbReference>
<keyword evidence="13" id="KW-1185">Reference proteome</keyword>
<dbReference type="InterPro" id="IPR014718">
    <property type="entry name" value="GH-type_carb-bd"/>
</dbReference>
<reference evidence="12 13" key="1">
    <citation type="journal article" date="2015" name="Infect. Genet. Evol.">
        <title>Genomic sequences of six botulinum neurotoxin-producing strains representing three clostridial species illustrate the mobility and diversity of botulinum neurotoxin genes.</title>
        <authorList>
            <person name="Smith T.J."/>
            <person name="Hill K.K."/>
            <person name="Xie G."/>
            <person name="Foley B.T."/>
            <person name="Williamson C.H."/>
            <person name="Foster J.T."/>
            <person name="Johnson S.L."/>
            <person name="Chertkov O."/>
            <person name="Teshima H."/>
            <person name="Gibbons H.S."/>
            <person name="Johnsky L.A."/>
            <person name="Karavis M.A."/>
            <person name="Smith L.A."/>
        </authorList>
    </citation>
    <scope>NUCLEOTIDE SEQUENCE [LARGE SCALE GENOMIC DNA]</scope>
    <source>
        <strain evidence="12 13">Sullivan</strain>
    </source>
</reference>
<proteinExistence type="inferred from homology"/>
<organism evidence="12 13">
    <name type="scientific">Clostridium baratii str. Sullivan</name>
    <dbReference type="NCBI Taxonomy" id="1415775"/>
    <lineage>
        <taxon>Bacteria</taxon>
        <taxon>Bacillati</taxon>
        <taxon>Bacillota</taxon>
        <taxon>Clostridia</taxon>
        <taxon>Eubacteriales</taxon>
        <taxon>Clostridiaceae</taxon>
        <taxon>Clostridium</taxon>
    </lineage>
</organism>
<evidence type="ECO:0000313" key="12">
    <source>
        <dbReference type="EMBL" id="AIY85085.1"/>
    </source>
</evidence>
<dbReference type="PIRSF" id="PIRSF005096">
    <property type="entry name" value="GALM"/>
    <property type="match status" value="1"/>
</dbReference>
<dbReference type="PANTHER" id="PTHR10091">
    <property type="entry name" value="ALDOSE-1-EPIMERASE"/>
    <property type="match status" value="1"/>
</dbReference>
<evidence type="ECO:0000256" key="6">
    <source>
        <dbReference type="ARBA" id="ARBA00023235"/>
    </source>
</evidence>
<protein>
    <recommendedName>
        <fullName evidence="5 8">Aldose 1-epimerase</fullName>
        <ecNumber evidence="4 8">5.1.3.3</ecNumber>
    </recommendedName>
</protein>
<dbReference type="InterPro" id="IPR008183">
    <property type="entry name" value="Aldose_1/G6P_1-epimerase"/>
</dbReference>
<dbReference type="GO" id="GO:0006006">
    <property type="term" value="P:glucose metabolic process"/>
    <property type="evidence" value="ECO:0007669"/>
    <property type="project" value="TreeGrafter"/>
</dbReference>
<dbReference type="EMBL" id="CP006905">
    <property type="protein sequence ID" value="AIY85085.1"/>
    <property type="molecule type" value="Genomic_DNA"/>
</dbReference>
<evidence type="ECO:0000256" key="11">
    <source>
        <dbReference type="PIRSR" id="PIRSR005096-3"/>
    </source>
</evidence>
<dbReference type="Pfam" id="PF01263">
    <property type="entry name" value="Aldose_epim"/>
    <property type="match status" value="1"/>
</dbReference>
<dbReference type="GO" id="GO:0005737">
    <property type="term" value="C:cytoplasm"/>
    <property type="evidence" value="ECO:0007669"/>
    <property type="project" value="TreeGrafter"/>
</dbReference>
<dbReference type="InterPro" id="IPR015443">
    <property type="entry name" value="Aldose_1-epimerase"/>
</dbReference>
<dbReference type="GO" id="GO:0030246">
    <property type="term" value="F:carbohydrate binding"/>
    <property type="evidence" value="ECO:0007669"/>
    <property type="project" value="InterPro"/>
</dbReference>
<evidence type="ECO:0000256" key="4">
    <source>
        <dbReference type="ARBA" id="ARBA00013185"/>
    </source>
</evidence>
<evidence type="ECO:0000313" key="13">
    <source>
        <dbReference type="Proteomes" id="UP000030635"/>
    </source>
</evidence>
<feature type="active site" description="Proton donor" evidence="9">
    <location>
        <position position="179"/>
    </location>
</feature>
<evidence type="ECO:0000256" key="9">
    <source>
        <dbReference type="PIRSR" id="PIRSR005096-1"/>
    </source>
</evidence>
<evidence type="ECO:0000256" key="2">
    <source>
        <dbReference type="ARBA" id="ARBA00005028"/>
    </source>
</evidence>
<dbReference type="CDD" id="cd09019">
    <property type="entry name" value="galactose_mutarotase_like"/>
    <property type="match status" value="1"/>
</dbReference>
<dbReference type="KEGG" id="cbv:U729_514"/>
<gene>
    <name evidence="12" type="ORF">U729_514</name>
</gene>